<keyword evidence="4" id="KW-0418">Kinase</keyword>
<evidence type="ECO:0000256" key="5">
    <source>
        <dbReference type="ARBA" id="ARBA00022840"/>
    </source>
</evidence>
<name>A0ABR2YL42_9CHLO</name>
<keyword evidence="1" id="KW-0723">Serine/threonine-protein kinase</keyword>
<dbReference type="PROSITE" id="PS50011">
    <property type="entry name" value="PROTEIN_KINASE_DOM"/>
    <property type="match status" value="1"/>
</dbReference>
<dbReference type="Gene3D" id="1.10.510.10">
    <property type="entry name" value="Transferase(Phosphotransferase) domain 1"/>
    <property type="match status" value="1"/>
</dbReference>
<keyword evidence="2" id="KW-0808">Transferase</keyword>
<protein>
    <recommendedName>
        <fullName evidence="7">Protein kinase domain-containing protein</fullName>
    </recommendedName>
</protein>
<organism evidence="8 9">
    <name type="scientific">Coccomyxa subellipsoidea</name>
    <dbReference type="NCBI Taxonomy" id="248742"/>
    <lineage>
        <taxon>Eukaryota</taxon>
        <taxon>Viridiplantae</taxon>
        <taxon>Chlorophyta</taxon>
        <taxon>core chlorophytes</taxon>
        <taxon>Trebouxiophyceae</taxon>
        <taxon>Trebouxiophyceae incertae sedis</taxon>
        <taxon>Coccomyxaceae</taxon>
        <taxon>Coccomyxa</taxon>
    </lineage>
</organism>
<keyword evidence="5" id="KW-0067">ATP-binding</keyword>
<evidence type="ECO:0000256" key="1">
    <source>
        <dbReference type="ARBA" id="ARBA00022527"/>
    </source>
</evidence>
<evidence type="ECO:0000256" key="2">
    <source>
        <dbReference type="ARBA" id="ARBA00022679"/>
    </source>
</evidence>
<accession>A0ABR2YL42</accession>
<evidence type="ECO:0000256" key="3">
    <source>
        <dbReference type="ARBA" id="ARBA00022741"/>
    </source>
</evidence>
<keyword evidence="9" id="KW-1185">Reference proteome</keyword>
<dbReference type="EMBL" id="JALJOT010000009">
    <property type="protein sequence ID" value="KAK9907596.1"/>
    <property type="molecule type" value="Genomic_DNA"/>
</dbReference>
<dbReference type="Proteomes" id="UP001491310">
    <property type="component" value="Unassembled WGS sequence"/>
</dbReference>
<feature type="coiled-coil region" evidence="6">
    <location>
        <begin position="96"/>
        <end position="123"/>
    </location>
</feature>
<dbReference type="InterPro" id="IPR011009">
    <property type="entry name" value="Kinase-like_dom_sf"/>
</dbReference>
<dbReference type="Pfam" id="PF00069">
    <property type="entry name" value="Pkinase"/>
    <property type="match status" value="1"/>
</dbReference>
<evidence type="ECO:0000313" key="9">
    <source>
        <dbReference type="Proteomes" id="UP001491310"/>
    </source>
</evidence>
<evidence type="ECO:0000259" key="7">
    <source>
        <dbReference type="PROSITE" id="PS50011"/>
    </source>
</evidence>
<evidence type="ECO:0000256" key="6">
    <source>
        <dbReference type="SAM" id="Coils"/>
    </source>
</evidence>
<keyword evidence="6" id="KW-0175">Coiled coil</keyword>
<dbReference type="InterPro" id="IPR000719">
    <property type="entry name" value="Prot_kinase_dom"/>
</dbReference>
<sequence>MQERKICFGDFANVEPDHHDHNDLTSLREELEGTRNRLSRLLRAKNEEAVLSAKTIKKQSEEDDDQEALQLLAENGQLKNFLHEANQQQELQAATIQALVCERERLRAEVDLSQDALACAKQLPIIPLASVDTEASTLMSLSHPNIVRPLAMMECRTGQRAMLMEFFERGTLQENFRSALTGGTLPLQEQLQIMLQAIDSLIHAHSREVFNCDLKLENIFVRPDGSVAVGDFGLAVHGAQTPPGLRGTTGFVPPEAIRQQVTGRRYDEHGVVAMACSLLTSECVTDVLTAQYKALGLEDLLRIDEALFAAGRDLNSTFLRVGMAQYMGLIPGVVHVRAL</sequence>
<keyword evidence="3" id="KW-0547">Nucleotide-binding</keyword>
<reference evidence="8 9" key="1">
    <citation type="journal article" date="2024" name="Nat. Commun.">
        <title>Phylogenomics reveals the evolutionary origins of lichenization in chlorophyte algae.</title>
        <authorList>
            <person name="Puginier C."/>
            <person name="Libourel C."/>
            <person name="Otte J."/>
            <person name="Skaloud P."/>
            <person name="Haon M."/>
            <person name="Grisel S."/>
            <person name="Petersen M."/>
            <person name="Berrin J.G."/>
            <person name="Delaux P.M."/>
            <person name="Dal Grande F."/>
            <person name="Keller J."/>
        </authorList>
    </citation>
    <scope>NUCLEOTIDE SEQUENCE [LARGE SCALE GENOMIC DNA]</scope>
    <source>
        <strain evidence="8 9">SAG 216-7</strain>
    </source>
</reference>
<proteinExistence type="predicted"/>
<dbReference type="PANTHER" id="PTHR24345">
    <property type="entry name" value="SERINE/THREONINE-PROTEIN KINASE PLK"/>
    <property type="match status" value="1"/>
</dbReference>
<feature type="domain" description="Protein kinase" evidence="7">
    <location>
        <begin position="1"/>
        <end position="339"/>
    </location>
</feature>
<comment type="caution">
    <text evidence="8">The sequence shown here is derived from an EMBL/GenBank/DDBJ whole genome shotgun (WGS) entry which is preliminary data.</text>
</comment>
<evidence type="ECO:0000256" key="4">
    <source>
        <dbReference type="ARBA" id="ARBA00022777"/>
    </source>
</evidence>
<dbReference type="SUPFAM" id="SSF56112">
    <property type="entry name" value="Protein kinase-like (PK-like)"/>
    <property type="match status" value="1"/>
</dbReference>
<dbReference type="PANTHER" id="PTHR24345:SF91">
    <property type="entry name" value="SERINE_THREONINE-PROTEIN KINASE PLK4"/>
    <property type="match status" value="1"/>
</dbReference>
<evidence type="ECO:0000313" key="8">
    <source>
        <dbReference type="EMBL" id="KAK9907596.1"/>
    </source>
</evidence>
<gene>
    <name evidence="8" type="ORF">WJX75_006704</name>
</gene>
<dbReference type="SMART" id="SM00220">
    <property type="entry name" value="S_TKc"/>
    <property type="match status" value="1"/>
</dbReference>